<evidence type="ECO:0000313" key="2">
    <source>
        <dbReference type="Proteomes" id="UP000025227"/>
    </source>
</evidence>
<accession>A0A7I4Y538</accession>
<dbReference type="WBParaSite" id="HCON_00049650-00001">
    <property type="protein sequence ID" value="HCON_00049650-00001"/>
    <property type="gene ID" value="HCON_00049650"/>
</dbReference>
<dbReference type="Gene3D" id="3.30.420.10">
    <property type="entry name" value="Ribonuclease H-like superfamily/Ribonuclease H"/>
    <property type="match status" value="1"/>
</dbReference>
<proteinExistence type="predicted"/>
<sequence>MARGHLLSSDEKAHHEESPHVVRYNTDCGHPWKITTRDEQKILRTVSNIWRAVRRCENITRQAMEKVPRITDRHKEARLGFAKMNLGRDWAKGKEELKRALIEAWRATDEEHLRNLVSSMPHRLFDVAPEQG</sequence>
<keyword evidence="2" id="KW-1185">Reference proteome</keyword>
<protein>
    <submittedName>
        <fullName evidence="3">Transposase</fullName>
    </submittedName>
</protein>
<feature type="compositionally biased region" description="Basic and acidic residues" evidence="1">
    <location>
        <begin position="8"/>
        <end position="20"/>
    </location>
</feature>
<evidence type="ECO:0000313" key="3">
    <source>
        <dbReference type="WBParaSite" id="HCON_00049650-00001"/>
    </source>
</evidence>
<evidence type="ECO:0000256" key="1">
    <source>
        <dbReference type="SAM" id="MobiDB-lite"/>
    </source>
</evidence>
<dbReference type="GO" id="GO:0003676">
    <property type="term" value="F:nucleic acid binding"/>
    <property type="evidence" value="ECO:0007669"/>
    <property type="project" value="InterPro"/>
</dbReference>
<reference evidence="3" key="1">
    <citation type="submission" date="2020-12" db="UniProtKB">
        <authorList>
            <consortium name="WormBaseParasite"/>
        </authorList>
    </citation>
    <scope>IDENTIFICATION</scope>
    <source>
        <strain evidence="3">MHco3</strain>
    </source>
</reference>
<organism evidence="2 3">
    <name type="scientific">Haemonchus contortus</name>
    <name type="common">Barber pole worm</name>
    <dbReference type="NCBI Taxonomy" id="6289"/>
    <lineage>
        <taxon>Eukaryota</taxon>
        <taxon>Metazoa</taxon>
        <taxon>Ecdysozoa</taxon>
        <taxon>Nematoda</taxon>
        <taxon>Chromadorea</taxon>
        <taxon>Rhabditida</taxon>
        <taxon>Rhabditina</taxon>
        <taxon>Rhabditomorpha</taxon>
        <taxon>Strongyloidea</taxon>
        <taxon>Trichostrongylidae</taxon>
        <taxon>Haemonchus</taxon>
    </lineage>
</organism>
<dbReference type="AlphaFoldDB" id="A0A7I4Y538"/>
<feature type="region of interest" description="Disordered" evidence="1">
    <location>
        <begin position="1"/>
        <end position="22"/>
    </location>
</feature>
<dbReference type="InterPro" id="IPR036397">
    <property type="entry name" value="RNaseH_sf"/>
</dbReference>
<name>A0A7I4Y538_HAECO</name>
<dbReference type="Proteomes" id="UP000025227">
    <property type="component" value="Unplaced"/>
</dbReference>